<reference evidence="3" key="2">
    <citation type="journal article" date="2021" name="Syst. Appl. Microbiol.">
        <title>Roseomonas hellenica sp. nov., isolated from roots of wild-growing Alkanna tinctoria.</title>
        <authorList>
            <person name="Rat A."/>
            <person name="Naranjo H.D."/>
            <person name="Lebbe L."/>
            <person name="Cnockaert M."/>
            <person name="Krigas N."/>
            <person name="Grigoriadou K."/>
            <person name="Maloupa E."/>
            <person name="Willems A."/>
        </authorList>
    </citation>
    <scope>NUCLEOTIDE SEQUENCE</scope>
    <source>
        <strain evidence="3">LMG 31231</strain>
    </source>
</reference>
<comment type="similarity">
    <text evidence="1">Belongs to the PhzF family.</text>
</comment>
<gene>
    <name evidence="3" type="ORF">GXW76_03570</name>
</gene>
<sequence>MRAFRFVTVDVFTEQRFGGNQLAVFPDARGLSDAEMQALAAEFNLSETTFVLPPSDPHNTARVRIFNRVAEMPFAGHPNVGAAYVLGREDEEAHRAYRFEEPAGLVEVALERDAEGRVIGAEVAAPQPLRVGAELPARIAAACAGIPEAEVLTLRHAPTLASDGGNHRLLTEVTPAGLAAAAPDLGAFRRAVADFPSETRGFLSLYIYCRDGAKVRARMFSPLTGTWEDAATGSAATPLAGFLLRLGGGSEGAWEIIQGAEMGRPSLLLARARRLADGYRAAVGGRCVPVLRGEAVL</sequence>
<dbReference type="PANTHER" id="PTHR13774">
    <property type="entry name" value="PHENAZINE BIOSYNTHESIS PROTEIN"/>
    <property type="match status" value="1"/>
</dbReference>
<dbReference type="GO" id="GO:0005737">
    <property type="term" value="C:cytoplasm"/>
    <property type="evidence" value="ECO:0007669"/>
    <property type="project" value="TreeGrafter"/>
</dbReference>
<evidence type="ECO:0000256" key="1">
    <source>
        <dbReference type="ARBA" id="ARBA00008270"/>
    </source>
</evidence>
<dbReference type="Proteomes" id="UP001138751">
    <property type="component" value="Unassembled WGS sequence"/>
</dbReference>
<evidence type="ECO:0000313" key="3">
    <source>
        <dbReference type="EMBL" id="MBR0670241.1"/>
    </source>
</evidence>
<dbReference type="PIRSF" id="PIRSF016184">
    <property type="entry name" value="PhzC_PhzF"/>
    <property type="match status" value="1"/>
</dbReference>
<reference evidence="3" key="1">
    <citation type="submission" date="2020-01" db="EMBL/GenBank/DDBJ databases">
        <authorList>
            <person name="Rat A."/>
        </authorList>
    </citation>
    <scope>NUCLEOTIDE SEQUENCE</scope>
    <source>
        <strain evidence="3">LMG 31231</strain>
    </source>
</reference>
<dbReference type="GO" id="GO:0016853">
    <property type="term" value="F:isomerase activity"/>
    <property type="evidence" value="ECO:0007669"/>
    <property type="project" value="TreeGrafter"/>
</dbReference>
<dbReference type="Gene3D" id="3.10.310.10">
    <property type="entry name" value="Diaminopimelate Epimerase, Chain A, domain 1"/>
    <property type="match status" value="2"/>
</dbReference>
<proteinExistence type="inferred from homology"/>
<dbReference type="AlphaFoldDB" id="A0A9X9WSW2"/>
<organism evidence="3 4">
    <name type="scientific">Neoroseomonas soli</name>
    <dbReference type="NCBI Taxonomy" id="1081025"/>
    <lineage>
        <taxon>Bacteria</taxon>
        <taxon>Pseudomonadati</taxon>
        <taxon>Pseudomonadota</taxon>
        <taxon>Alphaproteobacteria</taxon>
        <taxon>Acetobacterales</taxon>
        <taxon>Acetobacteraceae</taxon>
        <taxon>Neoroseomonas</taxon>
    </lineage>
</organism>
<comment type="caution">
    <text evidence="3">The sequence shown here is derived from an EMBL/GenBank/DDBJ whole genome shotgun (WGS) entry which is preliminary data.</text>
</comment>
<dbReference type="Pfam" id="PF02567">
    <property type="entry name" value="PhzC-PhzF"/>
    <property type="match status" value="1"/>
</dbReference>
<feature type="active site" evidence="2">
    <location>
        <position position="47"/>
    </location>
</feature>
<evidence type="ECO:0000256" key="2">
    <source>
        <dbReference type="PIRSR" id="PIRSR016184-1"/>
    </source>
</evidence>
<dbReference type="InterPro" id="IPR003719">
    <property type="entry name" value="Phenazine_PhzF-like"/>
</dbReference>
<dbReference type="SUPFAM" id="SSF54506">
    <property type="entry name" value="Diaminopimelate epimerase-like"/>
    <property type="match status" value="1"/>
</dbReference>
<dbReference type="EMBL" id="JAAEDM010000006">
    <property type="protein sequence ID" value="MBR0670241.1"/>
    <property type="molecule type" value="Genomic_DNA"/>
</dbReference>
<keyword evidence="4" id="KW-1185">Reference proteome</keyword>
<dbReference type="RefSeq" id="WP_211860620.1">
    <property type="nucleotide sequence ID" value="NZ_JAAEDM010000006.1"/>
</dbReference>
<evidence type="ECO:0000313" key="4">
    <source>
        <dbReference type="Proteomes" id="UP001138751"/>
    </source>
</evidence>
<dbReference type="PANTHER" id="PTHR13774:SF32">
    <property type="entry name" value="ANTISENSE-ENHANCING SEQUENCE 1"/>
    <property type="match status" value="1"/>
</dbReference>
<protein>
    <submittedName>
        <fullName evidence="3">PhzF family phenazine biosynthesis protein</fullName>
    </submittedName>
</protein>
<accession>A0A9X9WSW2</accession>
<name>A0A9X9WSW2_9PROT</name>
<dbReference type="NCBIfam" id="TIGR00654">
    <property type="entry name" value="PhzF_family"/>
    <property type="match status" value="1"/>
</dbReference>